<reference evidence="1 2" key="1">
    <citation type="submission" date="2019-08" db="EMBL/GenBank/DDBJ databases">
        <title>In-depth cultivation of the pig gut microbiome towards novel bacterial diversity and tailored functional studies.</title>
        <authorList>
            <person name="Wylensek D."/>
            <person name="Hitch T.C.A."/>
            <person name="Clavel T."/>
        </authorList>
    </citation>
    <scope>NUCLEOTIDE SEQUENCE [LARGE SCALE GENOMIC DNA]</scope>
    <source>
        <strain evidence="1 2">WCA-383-APC-5B</strain>
    </source>
</reference>
<dbReference type="AlphaFoldDB" id="A0A7X2T2L5"/>
<protein>
    <submittedName>
        <fullName evidence="1">Uncharacterized protein</fullName>
    </submittedName>
</protein>
<keyword evidence="2" id="KW-1185">Reference proteome</keyword>
<dbReference type="EMBL" id="VULX01000021">
    <property type="protein sequence ID" value="MSR92073.1"/>
    <property type="molecule type" value="Genomic_DNA"/>
</dbReference>
<evidence type="ECO:0000313" key="1">
    <source>
        <dbReference type="EMBL" id="MSR92073.1"/>
    </source>
</evidence>
<proteinExistence type="predicted"/>
<organism evidence="1 2">
    <name type="scientific">Inconstantimicrobium porci</name>
    <dbReference type="NCBI Taxonomy" id="2652291"/>
    <lineage>
        <taxon>Bacteria</taxon>
        <taxon>Bacillati</taxon>
        <taxon>Bacillota</taxon>
        <taxon>Clostridia</taxon>
        <taxon>Eubacteriales</taxon>
        <taxon>Clostridiaceae</taxon>
        <taxon>Inconstantimicrobium</taxon>
    </lineage>
</organism>
<dbReference type="RefSeq" id="WP_154531972.1">
    <property type="nucleotide sequence ID" value="NZ_JAQXTV010000113.1"/>
</dbReference>
<sequence length="83" mass="9439">MDNDLLNAISMMLDEKLQPIMNSISEHTEILRALEDSSHTHKAEIEKINHDTAHIKGDIESIKKSISKSDCHDLNSFIQKINI</sequence>
<gene>
    <name evidence="1" type="ORF">FYJ33_11895</name>
</gene>
<evidence type="ECO:0000313" key="2">
    <source>
        <dbReference type="Proteomes" id="UP000460287"/>
    </source>
</evidence>
<name>A0A7X2T2L5_9CLOT</name>
<dbReference type="Proteomes" id="UP000460287">
    <property type="component" value="Unassembled WGS sequence"/>
</dbReference>
<accession>A0A7X2T2L5</accession>
<comment type="caution">
    <text evidence="1">The sequence shown here is derived from an EMBL/GenBank/DDBJ whole genome shotgun (WGS) entry which is preliminary data.</text>
</comment>